<accession>A0ABQ9HNI9</accession>
<sequence>MVVHNVLSKASVLETGTSASQGHTTERLLYLKSTLKSKEASLILRLTAVKGSHPSAFVGAQLHLMLLNVVCAEMTLPYFRCTLFTRKSFRACFDIVKHCACYNRLCTLSETHGPESEASPVVEQPLASLHGIDLSNVLLYTALMEVHESCRNFQTV</sequence>
<comment type="caution">
    <text evidence="1">The sequence shown here is derived from an EMBL/GenBank/DDBJ whole genome shotgun (WGS) entry which is preliminary data.</text>
</comment>
<evidence type="ECO:0000313" key="2">
    <source>
        <dbReference type="Proteomes" id="UP001159363"/>
    </source>
</evidence>
<keyword evidence="2" id="KW-1185">Reference proteome</keyword>
<dbReference type="EMBL" id="JARBHB010000004">
    <property type="protein sequence ID" value="KAJ8885918.1"/>
    <property type="molecule type" value="Genomic_DNA"/>
</dbReference>
<gene>
    <name evidence="1" type="ORF">PR048_012124</name>
</gene>
<name>A0ABQ9HNI9_9NEOP</name>
<reference evidence="1 2" key="1">
    <citation type="submission" date="2023-02" db="EMBL/GenBank/DDBJ databases">
        <title>LHISI_Scaffold_Assembly.</title>
        <authorList>
            <person name="Stuart O.P."/>
            <person name="Cleave R."/>
            <person name="Magrath M.J.L."/>
            <person name="Mikheyev A.S."/>
        </authorList>
    </citation>
    <scope>NUCLEOTIDE SEQUENCE [LARGE SCALE GENOMIC DNA]</scope>
    <source>
        <strain evidence="1">Daus_M_001</strain>
        <tissue evidence="1">Leg muscle</tissue>
    </source>
</reference>
<dbReference type="Proteomes" id="UP001159363">
    <property type="component" value="Chromosome X"/>
</dbReference>
<evidence type="ECO:0000313" key="1">
    <source>
        <dbReference type="EMBL" id="KAJ8885918.1"/>
    </source>
</evidence>
<organism evidence="1 2">
    <name type="scientific">Dryococelus australis</name>
    <dbReference type="NCBI Taxonomy" id="614101"/>
    <lineage>
        <taxon>Eukaryota</taxon>
        <taxon>Metazoa</taxon>
        <taxon>Ecdysozoa</taxon>
        <taxon>Arthropoda</taxon>
        <taxon>Hexapoda</taxon>
        <taxon>Insecta</taxon>
        <taxon>Pterygota</taxon>
        <taxon>Neoptera</taxon>
        <taxon>Polyneoptera</taxon>
        <taxon>Phasmatodea</taxon>
        <taxon>Verophasmatodea</taxon>
        <taxon>Anareolatae</taxon>
        <taxon>Phasmatidae</taxon>
        <taxon>Eurycanthinae</taxon>
        <taxon>Dryococelus</taxon>
    </lineage>
</organism>
<protein>
    <submittedName>
        <fullName evidence="1">Uncharacterized protein</fullName>
    </submittedName>
</protein>
<proteinExistence type="predicted"/>